<organism evidence="2 3">
    <name type="scientific">Paraburkholderia humisilvae</name>
    <dbReference type="NCBI Taxonomy" id="627669"/>
    <lineage>
        <taxon>Bacteria</taxon>
        <taxon>Pseudomonadati</taxon>
        <taxon>Pseudomonadota</taxon>
        <taxon>Betaproteobacteria</taxon>
        <taxon>Burkholderiales</taxon>
        <taxon>Burkholderiaceae</taxon>
        <taxon>Paraburkholderia</taxon>
    </lineage>
</organism>
<gene>
    <name evidence="2" type="ORF">LMG29542_00060</name>
</gene>
<name>A0A6J5CWA9_9BURK</name>
<sequence length="115" mass="12113">MVLPDHTRQELILSIDSTNAAILSSTQSGLGSASPLQASVESPTPVTPVLTADDPEADAAKLANALNGFWLHLKLGSDAESIASAFVSSMQTLVTQRPDLANAQFDFSQTMVQSR</sequence>
<dbReference type="EMBL" id="CADIKH010000001">
    <property type="protein sequence ID" value="CAB3745853.1"/>
    <property type="molecule type" value="Genomic_DNA"/>
</dbReference>
<feature type="compositionally biased region" description="Polar residues" evidence="1">
    <location>
        <begin position="26"/>
        <end position="44"/>
    </location>
</feature>
<evidence type="ECO:0000313" key="2">
    <source>
        <dbReference type="EMBL" id="CAB3745853.1"/>
    </source>
</evidence>
<evidence type="ECO:0000313" key="3">
    <source>
        <dbReference type="Proteomes" id="UP000494363"/>
    </source>
</evidence>
<feature type="region of interest" description="Disordered" evidence="1">
    <location>
        <begin position="26"/>
        <end position="45"/>
    </location>
</feature>
<dbReference type="Proteomes" id="UP000494363">
    <property type="component" value="Unassembled WGS sequence"/>
</dbReference>
<dbReference type="AlphaFoldDB" id="A0A6J5CWA9"/>
<evidence type="ECO:0000256" key="1">
    <source>
        <dbReference type="SAM" id="MobiDB-lite"/>
    </source>
</evidence>
<proteinExistence type="predicted"/>
<reference evidence="2 3" key="1">
    <citation type="submission" date="2020-04" db="EMBL/GenBank/DDBJ databases">
        <authorList>
            <person name="De Canck E."/>
        </authorList>
    </citation>
    <scope>NUCLEOTIDE SEQUENCE [LARGE SCALE GENOMIC DNA]</scope>
    <source>
        <strain evidence="2 3">LMG 29542</strain>
    </source>
</reference>
<accession>A0A6J5CWA9</accession>
<protein>
    <submittedName>
        <fullName evidence="2">Uncharacterized protein</fullName>
    </submittedName>
</protein>
<keyword evidence="3" id="KW-1185">Reference proteome</keyword>